<feature type="domain" description="Peptidoglycan binding-like" evidence="1">
    <location>
        <begin position="487"/>
        <end position="530"/>
    </location>
</feature>
<name>A0A073CI99_PLAA1</name>
<dbReference type="Gene3D" id="1.10.101.10">
    <property type="entry name" value="PGBD-like superfamily/PGBD"/>
    <property type="match status" value="6"/>
</dbReference>
<proteinExistence type="predicted"/>
<feature type="domain" description="Peptidoglycan binding-like" evidence="1">
    <location>
        <begin position="229"/>
        <end position="285"/>
    </location>
</feature>
<dbReference type="InterPro" id="IPR002477">
    <property type="entry name" value="Peptidoglycan-bd-like"/>
</dbReference>
<evidence type="ECO:0000313" key="2">
    <source>
        <dbReference type="EMBL" id="KEI68044.1"/>
    </source>
</evidence>
<reference evidence="2 3" key="1">
    <citation type="journal article" date="2014" name="Appl. Environ. Microbiol.">
        <title>Elucidation of insertion elements encoded on plasmids and in vitro construction of shuttle vectors from the toxic cyanobacterium Planktothrix.</title>
        <authorList>
            <person name="Christiansen G."/>
            <person name="Goesmann A."/>
            <person name="Kurmayer R."/>
        </authorList>
    </citation>
    <scope>NUCLEOTIDE SEQUENCE [LARGE SCALE GENOMIC DNA]</scope>
    <source>
        <strain evidence="2 3">NIVA-CYA 126/8</strain>
    </source>
</reference>
<organism evidence="2 3">
    <name type="scientific">Planktothrix agardhii (strain NIVA-CYA 126/8)</name>
    <dbReference type="NCBI Taxonomy" id="388467"/>
    <lineage>
        <taxon>Bacteria</taxon>
        <taxon>Bacillati</taxon>
        <taxon>Cyanobacteriota</taxon>
        <taxon>Cyanophyceae</taxon>
        <taxon>Oscillatoriophycideae</taxon>
        <taxon>Oscillatoriales</taxon>
        <taxon>Microcoleaceae</taxon>
        <taxon>Planktothrix</taxon>
    </lineage>
</organism>
<dbReference type="PANTHER" id="PTHR41533">
    <property type="entry name" value="L,D-TRANSPEPTIDASE HI_1667-RELATED"/>
    <property type="match status" value="1"/>
</dbReference>
<protein>
    <submittedName>
        <fullName evidence="2">LytE</fullName>
        <ecNumber evidence="2">3.5.1.28</ecNumber>
    </submittedName>
</protein>
<dbReference type="EC" id="3.5.1.28" evidence="2"/>
<dbReference type="InterPro" id="IPR036366">
    <property type="entry name" value="PGBDSf"/>
</dbReference>
<dbReference type="SUPFAM" id="SSF47090">
    <property type="entry name" value="PGBD-like"/>
    <property type="match status" value="6"/>
</dbReference>
<dbReference type="GO" id="GO:0008745">
    <property type="term" value="F:N-acetylmuramoyl-L-alanine amidase activity"/>
    <property type="evidence" value="ECO:0007669"/>
    <property type="project" value="UniProtKB-EC"/>
</dbReference>
<dbReference type="PATRIC" id="fig|388467.6.peg.3188"/>
<dbReference type="eggNOG" id="COG3409">
    <property type="taxonomic scope" value="Bacteria"/>
</dbReference>
<dbReference type="RefSeq" id="WP_072005213.1">
    <property type="nucleotide sequence ID" value="NZ_CM002803.1"/>
</dbReference>
<dbReference type="InterPro" id="IPR036365">
    <property type="entry name" value="PGBD-like_sf"/>
</dbReference>
<dbReference type="HOGENOM" id="CLU_507011_0_0_3"/>
<evidence type="ECO:0000313" key="3">
    <source>
        <dbReference type="Proteomes" id="UP000027395"/>
    </source>
</evidence>
<keyword evidence="3" id="KW-1185">Reference proteome</keyword>
<dbReference type="Proteomes" id="UP000027395">
    <property type="component" value="Chromosome"/>
</dbReference>
<sequence>MIESYAFLALALTYEDPVCNQFSGLNQVNWKKLSSQTYRYFLALAVAVSVLTVAQTAQAEIARGDSGNQVRQVQQRLQQLGYFNANATGNFGGLTQEAVIRFQRNAGLSADGIVGPRTLAALGLGGIISPPLDTGNTGNNRDLIGLGEGDRGPGVSDLQRRLQTLGYFNQQPTGNFGSITKNAVIRLQRDYNIPATGLVTEATLALLNSGLNSAQDAVFPGTTLQEGKRGPAVEALQQRLQTLGFYDGLITGYFDTLTAVAVQQFQQSQGIPATGVATSTTLVALNSNVPVIPSNPSSDDILRLGSQGAAVRLLQGQLQRLGYYTGTVDGVFGRSTQQAVMNFQRAYGITATGQVGPTTTFYLASVRTGNAFTPMPIIPHQIPIIQRPQAPIQNPLSIISFGDTGPQVRKIQRRLRDLNYYNGPINGCFDTATQDALIWFQESRGVTVTGIAGPTTQNSLFNTRPVSATPNRTVVFVATTPPISGTSSVQQLQQRLRIQGLYNGPINGVYDGLTQQAVAQARAFYGPNADTVLFGSL</sequence>
<dbReference type="InterPro" id="IPR052905">
    <property type="entry name" value="LD-transpeptidase_YkuD-like"/>
</dbReference>
<feature type="domain" description="Peptidoglycan binding-like" evidence="1">
    <location>
        <begin position="307"/>
        <end position="359"/>
    </location>
</feature>
<keyword evidence="2" id="KW-0378">Hydrolase</keyword>
<dbReference type="AlphaFoldDB" id="A0A073CI99"/>
<gene>
    <name evidence="2" type="primary">lytE</name>
    <name evidence="2" type="ORF">A19Y_3242</name>
</gene>
<accession>A0A073CI99</accession>
<dbReference type="Pfam" id="PF01471">
    <property type="entry name" value="PG_binding_1"/>
    <property type="match status" value="6"/>
</dbReference>
<evidence type="ECO:0000259" key="1">
    <source>
        <dbReference type="Pfam" id="PF01471"/>
    </source>
</evidence>
<feature type="domain" description="Peptidoglycan binding-like" evidence="1">
    <location>
        <begin position="151"/>
        <end position="207"/>
    </location>
</feature>
<feature type="domain" description="Peptidoglycan binding-like" evidence="1">
    <location>
        <begin position="66"/>
        <end position="122"/>
    </location>
</feature>
<dbReference type="STRING" id="388467.A19Y_3242"/>
<dbReference type="PANTHER" id="PTHR41533:SF1">
    <property type="entry name" value="L,D-TRANSPEPTIDASE YCBB-RELATED"/>
    <property type="match status" value="1"/>
</dbReference>
<feature type="domain" description="Peptidoglycan binding-like" evidence="1">
    <location>
        <begin position="404"/>
        <end position="460"/>
    </location>
</feature>
<dbReference type="EMBL" id="CM002803">
    <property type="protein sequence ID" value="KEI68044.1"/>
    <property type="molecule type" value="Genomic_DNA"/>
</dbReference>